<dbReference type="Pfam" id="PF01248">
    <property type="entry name" value="Ribosomal_L7Ae"/>
    <property type="match status" value="1"/>
</dbReference>
<accession>A0A8J5GLX0</accession>
<proteinExistence type="inferred from homology"/>
<dbReference type="InterPro" id="IPR000530">
    <property type="entry name" value="Ribosomal_eS12"/>
</dbReference>
<organism evidence="6 7">
    <name type="scientific">Zingiber officinale</name>
    <name type="common">Ginger</name>
    <name type="synonym">Amomum zingiber</name>
    <dbReference type="NCBI Taxonomy" id="94328"/>
    <lineage>
        <taxon>Eukaryota</taxon>
        <taxon>Viridiplantae</taxon>
        <taxon>Streptophyta</taxon>
        <taxon>Embryophyta</taxon>
        <taxon>Tracheophyta</taxon>
        <taxon>Spermatophyta</taxon>
        <taxon>Magnoliopsida</taxon>
        <taxon>Liliopsida</taxon>
        <taxon>Zingiberales</taxon>
        <taxon>Zingiberaceae</taxon>
        <taxon>Zingiber</taxon>
    </lineage>
</organism>
<reference evidence="6 7" key="1">
    <citation type="submission" date="2020-08" db="EMBL/GenBank/DDBJ databases">
        <title>Plant Genome Project.</title>
        <authorList>
            <person name="Zhang R.-G."/>
        </authorList>
    </citation>
    <scope>NUCLEOTIDE SEQUENCE [LARGE SCALE GENOMIC DNA]</scope>
    <source>
        <tissue evidence="6">Rhizome</tissue>
    </source>
</reference>
<dbReference type="Gene3D" id="3.30.1330.30">
    <property type="match status" value="1"/>
</dbReference>
<dbReference type="GO" id="GO:1990904">
    <property type="term" value="C:ribonucleoprotein complex"/>
    <property type="evidence" value="ECO:0007669"/>
    <property type="project" value="UniProtKB-KW"/>
</dbReference>
<dbReference type="PANTHER" id="PTHR11843">
    <property type="entry name" value="40S RIBOSOMAL PROTEIN S12"/>
    <property type="match status" value="1"/>
</dbReference>
<protein>
    <recommendedName>
        <fullName evidence="4">40S ribosomal protein S12</fullName>
    </recommendedName>
</protein>
<evidence type="ECO:0000256" key="3">
    <source>
        <dbReference type="ARBA" id="ARBA00023274"/>
    </source>
</evidence>
<name>A0A8J5GLX0_ZINOF</name>
<feature type="domain" description="Ribosomal protein eL8/eL30/eS12/Gadd45" evidence="5">
    <location>
        <begin position="41"/>
        <end position="91"/>
    </location>
</feature>
<dbReference type="GO" id="GO:0003735">
    <property type="term" value="F:structural constituent of ribosome"/>
    <property type="evidence" value="ECO:0007669"/>
    <property type="project" value="InterPro"/>
</dbReference>
<dbReference type="GO" id="GO:0006412">
    <property type="term" value="P:translation"/>
    <property type="evidence" value="ECO:0007669"/>
    <property type="project" value="InterPro"/>
</dbReference>
<dbReference type="InterPro" id="IPR004038">
    <property type="entry name" value="Ribosomal_eL8/eL30/eS12/Gad45"/>
</dbReference>
<comment type="caution">
    <text evidence="6">The sequence shown here is derived from an EMBL/GenBank/DDBJ whole genome shotgun (WGS) entry which is preliminary data.</text>
</comment>
<evidence type="ECO:0000256" key="2">
    <source>
        <dbReference type="ARBA" id="ARBA00022980"/>
    </source>
</evidence>
<dbReference type="InterPro" id="IPR047860">
    <property type="entry name" value="Ribosomal_eS12_CS"/>
</dbReference>
<comment type="similarity">
    <text evidence="1 4">Belongs to the eukaryotic ribosomal protein eS12 family.</text>
</comment>
<dbReference type="Proteomes" id="UP000734854">
    <property type="component" value="Unassembled WGS sequence"/>
</dbReference>
<sequence>MTYSTIHEISNSAIELKVTVSEDAVAESAPILGEPMDLMTALQLVLKKSLAHDGLVRGLHEGANAIEKHAAQLCILAEGCDQADYANWLRHCAGNITCTCFARIKIDSEGKARKSGGMLEL</sequence>
<gene>
    <name evidence="6" type="ORF">ZIOFF_034998</name>
</gene>
<dbReference type="PROSITE" id="PS01189">
    <property type="entry name" value="RIBOSOMAL_S12E"/>
    <property type="match status" value="1"/>
</dbReference>
<dbReference type="EMBL" id="JACMSC010000010">
    <property type="protein sequence ID" value="KAG6502712.1"/>
    <property type="molecule type" value="Genomic_DNA"/>
</dbReference>
<dbReference type="AlphaFoldDB" id="A0A8J5GLX0"/>
<evidence type="ECO:0000259" key="5">
    <source>
        <dbReference type="Pfam" id="PF01248"/>
    </source>
</evidence>
<keyword evidence="3 4" id="KW-0687">Ribonucleoprotein</keyword>
<keyword evidence="2 4" id="KW-0689">Ribosomal protein</keyword>
<dbReference type="PRINTS" id="PR00972">
    <property type="entry name" value="RIBSOMALS12E"/>
</dbReference>
<evidence type="ECO:0000256" key="4">
    <source>
        <dbReference type="RuleBase" id="RU000670"/>
    </source>
</evidence>
<evidence type="ECO:0000313" key="6">
    <source>
        <dbReference type="EMBL" id="KAG6502712.1"/>
    </source>
</evidence>
<dbReference type="SUPFAM" id="SSF55315">
    <property type="entry name" value="L30e-like"/>
    <property type="match status" value="1"/>
</dbReference>
<dbReference type="InterPro" id="IPR029064">
    <property type="entry name" value="Ribosomal_eL30-like_sf"/>
</dbReference>
<evidence type="ECO:0000313" key="7">
    <source>
        <dbReference type="Proteomes" id="UP000734854"/>
    </source>
</evidence>
<keyword evidence="7" id="KW-1185">Reference proteome</keyword>
<dbReference type="GO" id="GO:0005840">
    <property type="term" value="C:ribosome"/>
    <property type="evidence" value="ECO:0007669"/>
    <property type="project" value="UniProtKB-KW"/>
</dbReference>
<evidence type="ECO:0000256" key="1">
    <source>
        <dbReference type="ARBA" id="ARBA00005824"/>
    </source>
</evidence>